<gene>
    <name evidence="1" type="ORF">TJEJU_2853</name>
</gene>
<protein>
    <submittedName>
        <fullName evidence="1">Uncharacterized protein</fullName>
    </submittedName>
</protein>
<dbReference type="OrthoDB" id="1358250at2"/>
<dbReference type="RefSeq" id="WP_095073139.1">
    <property type="nucleotide sequence ID" value="NZ_LT899436.1"/>
</dbReference>
<keyword evidence="2" id="KW-1185">Reference proteome</keyword>
<sequence>MSVRKEIYELVSTKLAALGTFNEIDLYKGQFDEESSDDLSSFPAAYISIGSISYEDMVLNVLEGSLLLDVYVFFEQNTDTKVGASNQELSLAILSTIDNVVESIQSTSGNFFTDLTQTAEEDLTPTYKRPVYKITFSTNIYKKVDAVNYILN</sequence>
<dbReference type="KEGG" id="tje:TJEJU_2853"/>
<dbReference type="EMBL" id="LT899436">
    <property type="protein sequence ID" value="SNR16525.1"/>
    <property type="molecule type" value="Genomic_DNA"/>
</dbReference>
<organism evidence="1 2">
    <name type="scientific">Tenacibaculum jejuense</name>
    <dbReference type="NCBI Taxonomy" id="584609"/>
    <lineage>
        <taxon>Bacteria</taxon>
        <taxon>Pseudomonadati</taxon>
        <taxon>Bacteroidota</taxon>
        <taxon>Flavobacteriia</taxon>
        <taxon>Flavobacteriales</taxon>
        <taxon>Flavobacteriaceae</taxon>
        <taxon>Tenacibaculum</taxon>
    </lineage>
</organism>
<evidence type="ECO:0000313" key="2">
    <source>
        <dbReference type="Proteomes" id="UP000215214"/>
    </source>
</evidence>
<proteinExistence type="predicted"/>
<dbReference type="AlphaFoldDB" id="A0A238UBU0"/>
<reference evidence="1 2" key="1">
    <citation type="submission" date="2017-07" db="EMBL/GenBank/DDBJ databases">
        <authorList>
            <person name="Sun Z.S."/>
            <person name="Albrecht U."/>
            <person name="Echele G."/>
            <person name="Lee C.C."/>
        </authorList>
    </citation>
    <scope>NUCLEOTIDE SEQUENCE [LARGE SCALE GENOMIC DNA]</scope>
    <source>
        <strain evidence="2">type strain: KCTC 22618</strain>
    </source>
</reference>
<accession>A0A238UBU0</accession>
<name>A0A238UBU0_9FLAO</name>
<evidence type="ECO:0000313" key="1">
    <source>
        <dbReference type="EMBL" id="SNR16525.1"/>
    </source>
</evidence>
<dbReference type="Proteomes" id="UP000215214">
    <property type="component" value="Chromosome TJEJU"/>
</dbReference>